<proteinExistence type="predicted"/>
<dbReference type="EMBL" id="JADBHS010000003">
    <property type="protein sequence ID" value="MBE2985918.1"/>
    <property type="molecule type" value="Genomic_DNA"/>
</dbReference>
<evidence type="ECO:0000256" key="1">
    <source>
        <dbReference type="ARBA" id="ARBA00004613"/>
    </source>
</evidence>
<organism evidence="4 5">
    <name type="scientific">Campylobacter californiensis</name>
    <dbReference type="NCBI Taxonomy" id="1032243"/>
    <lineage>
        <taxon>Bacteria</taxon>
        <taxon>Pseudomonadati</taxon>
        <taxon>Campylobacterota</taxon>
        <taxon>Epsilonproteobacteria</taxon>
        <taxon>Campylobacterales</taxon>
        <taxon>Campylobacteraceae</taxon>
        <taxon>Campylobacter</taxon>
    </lineage>
</organism>
<accession>A0ABD4JGP0</accession>
<dbReference type="CDD" id="cd10918">
    <property type="entry name" value="CE4_NodB_like_5s_6s"/>
    <property type="match status" value="1"/>
</dbReference>
<evidence type="ECO:0000313" key="5">
    <source>
        <dbReference type="Proteomes" id="UP001318760"/>
    </source>
</evidence>
<comment type="caution">
    <text evidence="4">The sequence shown here is derived from an EMBL/GenBank/DDBJ whole genome shotgun (WGS) entry which is preliminary data.</text>
</comment>
<gene>
    <name evidence="4" type="ORF">CCAL12919_02035</name>
</gene>
<dbReference type="InterPro" id="IPR011330">
    <property type="entry name" value="Glyco_hydro/deAcase_b/a-brl"/>
</dbReference>
<dbReference type="Proteomes" id="UP001318760">
    <property type="component" value="Unassembled WGS sequence"/>
</dbReference>
<reference evidence="4 5" key="1">
    <citation type="submission" date="2020-10" db="EMBL/GenBank/DDBJ databases">
        <title>Campylobacter californiensis sp. nov. isolated from cattle and feral swine in California.</title>
        <authorList>
            <person name="Miller W.G."/>
        </authorList>
    </citation>
    <scope>NUCLEOTIDE SEQUENCE [LARGE SCALE GENOMIC DNA]</scope>
    <source>
        <strain evidence="4 5">RM12919</strain>
    </source>
</reference>
<dbReference type="PANTHER" id="PTHR34216:SF3">
    <property type="entry name" value="POLY-BETA-1,6-N-ACETYL-D-GLUCOSAMINE N-DEACETYLASE"/>
    <property type="match status" value="1"/>
</dbReference>
<keyword evidence="2" id="KW-0732">Signal</keyword>
<name>A0ABD4JGP0_9BACT</name>
<evidence type="ECO:0000256" key="2">
    <source>
        <dbReference type="ARBA" id="ARBA00022729"/>
    </source>
</evidence>
<dbReference type="GO" id="GO:0005576">
    <property type="term" value="C:extracellular region"/>
    <property type="evidence" value="ECO:0007669"/>
    <property type="project" value="UniProtKB-SubCell"/>
</dbReference>
<protein>
    <submittedName>
        <fullName evidence="4">Polysaccharide deacetylase family protein</fullName>
    </submittedName>
</protein>
<dbReference type="SUPFAM" id="SSF88713">
    <property type="entry name" value="Glycoside hydrolase/deacetylase"/>
    <property type="match status" value="1"/>
</dbReference>
<dbReference type="Pfam" id="PF01522">
    <property type="entry name" value="Polysacc_deac_1"/>
    <property type="match status" value="1"/>
</dbReference>
<evidence type="ECO:0000313" key="4">
    <source>
        <dbReference type="EMBL" id="MBE2985918.1"/>
    </source>
</evidence>
<dbReference type="Gene3D" id="3.20.20.370">
    <property type="entry name" value="Glycoside hydrolase/deacetylase"/>
    <property type="match status" value="1"/>
</dbReference>
<dbReference type="InterPro" id="IPR051398">
    <property type="entry name" value="Polysacch_Deacetylase"/>
</dbReference>
<feature type="domain" description="NodB homology" evidence="3">
    <location>
        <begin position="85"/>
        <end position="257"/>
    </location>
</feature>
<dbReference type="PROSITE" id="PS51677">
    <property type="entry name" value="NODB"/>
    <property type="match status" value="1"/>
</dbReference>
<dbReference type="RefSeq" id="WP_172285065.1">
    <property type="nucleotide sequence ID" value="NZ_CP012545.1"/>
</dbReference>
<dbReference type="InterPro" id="IPR002509">
    <property type="entry name" value="NODB_dom"/>
</dbReference>
<dbReference type="AlphaFoldDB" id="A0ABD4JGP0"/>
<sequence>MIWILVILAVFIGFSLRFNWWRKSESFYHARVLMYHSIAEHKGEKFDKWRVKPEDFEKQISWLGKNGFASYTISELCDLKELPQKSVCITFDDGYADNFTNAYPILKKHGFKATIYLVPNQETNHWEQKNTKYISRMLSGNEILKMGDIVEFGSHTMSHLNLERASLGEVKDELIKSKQAVENITKKECKAFAYPYGKYNDDIVRLTKNAGYKNATIVKRGVFKAGDDKFEIKRIGVLGTEGFFDFWLKFHKVRNKL</sequence>
<dbReference type="PANTHER" id="PTHR34216">
    <property type="match status" value="1"/>
</dbReference>
<comment type="subcellular location">
    <subcellularLocation>
        <location evidence="1">Secreted</location>
    </subcellularLocation>
</comment>
<evidence type="ECO:0000259" key="3">
    <source>
        <dbReference type="PROSITE" id="PS51677"/>
    </source>
</evidence>